<feature type="repeat" description="WD" evidence="3">
    <location>
        <begin position="1164"/>
        <end position="1205"/>
    </location>
</feature>
<dbReference type="InterPro" id="IPR007751">
    <property type="entry name" value="DUF676_lipase-like"/>
</dbReference>
<evidence type="ECO:0000313" key="7">
    <source>
        <dbReference type="Proteomes" id="UP000002384"/>
    </source>
</evidence>
<dbReference type="InterPro" id="IPR036322">
    <property type="entry name" value="WD40_repeat_dom_sf"/>
</dbReference>
<dbReference type="InterPro" id="IPR029058">
    <property type="entry name" value="AB_hydrolase_fold"/>
</dbReference>
<dbReference type="PANTHER" id="PTHR19879">
    <property type="entry name" value="TRANSCRIPTION INITIATION FACTOR TFIID"/>
    <property type="match status" value="1"/>
</dbReference>
<dbReference type="SUPFAM" id="SSF141571">
    <property type="entry name" value="Pentapeptide repeat-like"/>
    <property type="match status" value="1"/>
</dbReference>
<feature type="domain" description="DUF676" evidence="5">
    <location>
        <begin position="69"/>
        <end position="173"/>
    </location>
</feature>
<feature type="repeat" description="WD" evidence="3">
    <location>
        <begin position="1338"/>
        <end position="1379"/>
    </location>
</feature>
<keyword evidence="6" id="KW-0614">Plasmid</keyword>
<dbReference type="SMART" id="SM00320">
    <property type="entry name" value="WD40"/>
    <property type="match status" value="14"/>
</dbReference>
<dbReference type="Gene3D" id="2.130.10.10">
    <property type="entry name" value="YVTN repeat-like/Quinoprotein amine dehydrogenase"/>
    <property type="match status" value="5"/>
</dbReference>
<feature type="repeat" description="WD" evidence="3">
    <location>
        <begin position="1123"/>
        <end position="1164"/>
    </location>
</feature>
<dbReference type="InterPro" id="IPR002182">
    <property type="entry name" value="NB-ARC"/>
</dbReference>
<dbReference type="Pfam" id="PF00931">
    <property type="entry name" value="NB-ARC"/>
    <property type="match status" value="1"/>
</dbReference>
<feature type="repeat" description="WD" evidence="3">
    <location>
        <begin position="1210"/>
        <end position="1245"/>
    </location>
</feature>
<dbReference type="PRINTS" id="PR00364">
    <property type="entry name" value="DISEASERSIST"/>
</dbReference>
<evidence type="ECO:0000259" key="4">
    <source>
        <dbReference type="Pfam" id="PF00931"/>
    </source>
</evidence>
<dbReference type="SUPFAM" id="SSF52540">
    <property type="entry name" value="P-loop containing nucleoside triphosphate hydrolases"/>
    <property type="match status" value="1"/>
</dbReference>
<dbReference type="SUPFAM" id="SSF53474">
    <property type="entry name" value="alpha/beta-Hydrolases"/>
    <property type="match status" value="1"/>
</dbReference>
<evidence type="ECO:0000259" key="5">
    <source>
        <dbReference type="Pfam" id="PF05057"/>
    </source>
</evidence>
<evidence type="ECO:0000256" key="1">
    <source>
        <dbReference type="ARBA" id="ARBA00022574"/>
    </source>
</evidence>
<feature type="repeat" description="WD" evidence="3">
    <location>
        <begin position="1033"/>
        <end position="1077"/>
    </location>
</feature>
<proteinExistence type="predicted"/>
<dbReference type="PROSITE" id="PS50082">
    <property type="entry name" value="WD_REPEATS_2"/>
    <property type="match status" value="11"/>
</dbReference>
<dbReference type="PANTHER" id="PTHR19879:SF9">
    <property type="entry name" value="TRANSCRIPTION INITIATION FACTOR TFIID SUBUNIT 5"/>
    <property type="match status" value="1"/>
</dbReference>
<dbReference type="OrthoDB" id="1492850at2"/>
<dbReference type="HOGENOM" id="CLU_005071_2_0_3"/>
<keyword evidence="7" id="KW-1185">Reference proteome</keyword>
<dbReference type="Pfam" id="PF00400">
    <property type="entry name" value="WD40"/>
    <property type="match status" value="13"/>
</dbReference>
<dbReference type="Proteomes" id="UP000002384">
    <property type="component" value="Plasmid pP742402"/>
</dbReference>
<dbReference type="InterPro" id="IPR027417">
    <property type="entry name" value="P-loop_NTPase"/>
</dbReference>
<dbReference type="GO" id="GO:0043531">
    <property type="term" value="F:ADP binding"/>
    <property type="evidence" value="ECO:0007669"/>
    <property type="project" value="InterPro"/>
</dbReference>
<name>B7KMB6_GLOC7</name>
<evidence type="ECO:0000256" key="3">
    <source>
        <dbReference type="PROSITE-ProRule" id="PRU00221"/>
    </source>
</evidence>
<feature type="repeat" description="WD" evidence="3">
    <location>
        <begin position="1078"/>
        <end position="1110"/>
    </location>
</feature>
<feature type="repeat" description="WD" evidence="3">
    <location>
        <begin position="762"/>
        <end position="803"/>
    </location>
</feature>
<keyword evidence="1 3" id="KW-0853">WD repeat</keyword>
<feature type="repeat" description="WD" evidence="3">
    <location>
        <begin position="1297"/>
        <end position="1338"/>
    </location>
</feature>
<feature type="repeat" description="WD" evidence="3">
    <location>
        <begin position="939"/>
        <end position="980"/>
    </location>
</feature>
<sequence length="1411" mass="160031">MEIFNFSPRIFGFKKPSETGLIEIQITDEPQREIKGNIIFVHGLGADRRLTWYYQNAKQPNGHENDFWPRWLGEDLPGFRIWLFGYNAKKFFLEPGQAASRYDQAGNLLEHLKAKELDKYPLWFVAHSLGGLVVKEMLQVAQINNDNEKIIQRVRGVVFLATPHVGSDLVKLGNIIERISMGLLGLSVSTRELEAHNAGLQLLDEWYRQQAVALEIATLPFYEMYDTWGIKVVDGDSANPKVSNQERPIAVEANHIEIAKCCSKDNLVYTRVKQFIMKSSQIKSFSQTESMVAISRENLSEMPTIYHQFLGREDDLSTLKRWIIAERTRVVMLHGMKGIGKTSLAVEITKSIKQDFGIISWKDIRYVTSLDDLLENLLKDWLGQGQGNITPFKHRIKTIINYLNEHKCLLILDDITDLIRDKEESKKLSEFVRQVSEINHQSCLLITGSEELTNINISRSSHYQSHQVKGLNVEDIEKLLQSEDDPLYPSIQTEEGRSTWENLCSYYGGHPKALEIAANTIRQIFGGDIHQFIEPRISHGYPTISEAIQNLLNQQFRKLDREEKIIMYALAVEGVPLCFDKLKEDLKFSCDETKLQKLLYFGLVEKRQNQTTDPTKLKSQFIQIPFVIDYVVDQLISIIIEEIKTGQLSVLKEIILRKAQAKDYIKDVQIRRIVKPIVEGLVRELGNKQALENHLFQLVENLREQRLTCGYAVGNIINLLLNLGTDLSNQNFSNLVIWQGDFQGISLRHTDFTNSDLSKSRFSETMSSVLSLAFSQEGEYFITGEGNGDLRVWRIKDLTQIQMLKKAHISQVWAVAFHPKKNLFVSGSEDGTVRLWRWDEENAHSPQNLESQQLQSSVRAIAFSRDGGFLAIANDQCITLWDFRGDDTPIKYFNTLPIAEVSAIAFAQTKDNVSILATGSQNGTVSLYNVRSAKQLGQSKHHNEIIRSLSFNPTNDTLATASEDGTVHFWDIGNLSSYQVLKDPFMRKIWALSFSQDGKFLATGSLDSNDRGPEEYNVRLWELSSYTTEVLKGHRHSKQLRCLAFCPNPNQSDLLVSGGDDRSIKFWNVTEHKCEKTVQGFRNRIWSVVFNFTNSMIACSSEDNQIHLWNKSEQQTWKFFKSLSGHTDSVWSVAFSPNDHWLASGCEDGQVRLWNLETGNYILLKGHNNRVRIVVFSPDGKWLAGGGNDRSVILWNVETGEIFQKLDEEHNGHQRRVLSITFSSDGQFIASSSRDQTIRVWDLNSPTIGPMVILNEHKDQVHSIAFSPQDSNLLVSGSFDKTVKLWDVANSNVIKTFEGHKKGVLSVAFAPNGQIVASGGHDQTIRLWDINGNHLSNLEGHKGAVESMVFSQDSETIATASQDETLKIWKISTNQCLQTLSPEKPYKGMKIAGIQNLGIAKAQLIELGAIE</sequence>
<keyword evidence="2" id="KW-0677">Repeat</keyword>
<dbReference type="PROSITE" id="PS00678">
    <property type="entry name" value="WD_REPEATS_1"/>
    <property type="match status" value="7"/>
</dbReference>
<geneLocation type="plasmid" evidence="6 7">
    <name>pP742402</name>
</geneLocation>
<dbReference type="InterPro" id="IPR015943">
    <property type="entry name" value="WD40/YVTN_repeat-like_dom_sf"/>
</dbReference>
<dbReference type="RefSeq" id="WP_012599445.1">
    <property type="nucleotide sequence ID" value="NC_011737.1"/>
</dbReference>
<evidence type="ECO:0000313" key="6">
    <source>
        <dbReference type="EMBL" id="ACK73938.1"/>
    </source>
</evidence>
<organism evidence="6 7">
    <name type="scientific">Gloeothece citriformis (strain PCC 7424)</name>
    <name type="common">Cyanothece sp. (strain PCC 7424)</name>
    <dbReference type="NCBI Taxonomy" id="65393"/>
    <lineage>
        <taxon>Bacteria</taxon>
        <taxon>Bacillati</taxon>
        <taxon>Cyanobacteriota</taxon>
        <taxon>Cyanophyceae</taxon>
        <taxon>Oscillatoriophycideae</taxon>
        <taxon>Chroococcales</taxon>
        <taxon>Aphanothecaceae</taxon>
        <taxon>Gloeothece</taxon>
        <taxon>Gloeothece citriformis</taxon>
    </lineage>
</organism>
<feature type="repeat" description="WD" evidence="3">
    <location>
        <begin position="1254"/>
        <end position="1296"/>
    </location>
</feature>
<feature type="repeat" description="WD" evidence="3">
    <location>
        <begin position="805"/>
        <end position="836"/>
    </location>
</feature>
<dbReference type="Gene3D" id="3.40.50.1820">
    <property type="entry name" value="alpha/beta hydrolase"/>
    <property type="match status" value="1"/>
</dbReference>
<dbReference type="CDD" id="cd00200">
    <property type="entry name" value="WD40"/>
    <property type="match status" value="2"/>
</dbReference>
<evidence type="ECO:0000256" key="2">
    <source>
        <dbReference type="ARBA" id="ARBA00022737"/>
    </source>
</evidence>
<dbReference type="SUPFAM" id="SSF50978">
    <property type="entry name" value="WD40 repeat-like"/>
    <property type="match status" value="2"/>
</dbReference>
<reference evidence="7" key="1">
    <citation type="journal article" date="2011" name="MBio">
        <title>Novel metabolic attributes of the genus Cyanothece, comprising a group of unicellular nitrogen-fixing Cyanobacteria.</title>
        <authorList>
            <person name="Bandyopadhyay A."/>
            <person name="Elvitigala T."/>
            <person name="Welsh E."/>
            <person name="Stockel J."/>
            <person name="Liberton M."/>
            <person name="Min H."/>
            <person name="Sherman L.A."/>
            <person name="Pakrasi H.B."/>
        </authorList>
    </citation>
    <scope>NUCLEOTIDE SEQUENCE [LARGE SCALE GENOMIC DNA]</scope>
    <source>
        <strain evidence="7">PCC 7424</strain>
        <plasmid evidence="7">pP742402</plasmid>
    </source>
</reference>
<accession>B7KMB6</accession>
<dbReference type="Pfam" id="PF05057">
    <property type="entry name" value="DUF676"/>
    <property type="match status" value="1"/>
</dbReference>
<dbReference type="KEGG" id="cyc:PCC7424_5355"/>
<dbReference type="PROSITE" id="PS50294">
    <property type="entry name" value="WD_REPEATS_REGION"/>
    <property type="match status" value="10"/>
</dbReference>
<gene>
    <name evidence="6" type="ordered locus">PCC7424_5355</name>
</gene>
<feature type="domain" description="NB-ARC" evidence="4">
    <location>
        <begin position="313"/>
        <end position="482"/>
    </location>
</feature>
<dbReference type="InterPro" id="IPR020472">
    <property type="entry name" value="WD40_PAC1"/>
</dbReference>
<dbReference type="PRINTS" id="PR00320">
    <property type="entry name" value="GPROTEINBRPT"/>
</dbReference>
<dbReference type="InterPro" id="IPR019775">
    <property type="entry name" value="WD40_repeat_CS"/>
</dbReference>
<protein>
    <submittedName>
        <fullName evidence="6">WD-40 repeat protein</fullName>
    </submittedName>
</protein>
<dbReference type="Gene3D" id="3.40.50.300">
    <property type="entry name" value="P-loop containing nucleotide triphosphate hydrolases"/>
    <property type="match status" value="1"/>
</dbReference>
<dbReference type="EMBL" id="CP001293">
    <property type="protein sequence ID" value="ACK73938.1"/>
    <property type="molecule type" value="Genomic_DNA"/>
</dbReference>
<dbReference type="InterPro" id="IPR001680">
    <property type="entry name" value="WD40_rpt"/>
</dbReference>